<keyword evidence="1" id="KW-0812">Transmembrane</keyword>
<feature type="transmembrane region" description="Helical" evidence="1">
    <location>
        <begin position="31"/>
        <end position="52"/>
    </location>
</feature>
<proteinExistence type="predicted"/>
<sequence length="59" mass="6953">MTMKTKKALVWYGIFMTASILNQTKSFKEDFVVAGVVYCLWAVLLIITFMHFKETKWED</sequence>
<accession>A0A8S5LEH1</accession>
<reference evidence="2" key="1">
    <citation type="journal article" date="2021" name="Proc. Natl. Acad. Sci. U.S.A.">
        <title>A Catalog of Tens of Thousands of Viruses from Human Metagenomes Reveals Hidden Associations with Chronic Diseases.</title>
        <authorList>
            <person name="Tisza M.J."/>
            <person name="Buck C.B."/>
        </authorList>
    </citation>
    <scope>NUCLEOTIDE SEQUENCE</scope>
    <source>
        <strain evidence="2">CtTic26</strain>
    </source>
</reference>
<evidence type="ECO:0000256" key="1">
    <source>
        <dbReference type="SAM" id="Phobius"/>
    </source>
</evidence>
<evidence type="ECO:0000313" key="2">
    <source>
        <dbReference type="EMBL" id="DAD68429.1"/>
    </source>
</evidence>
<keyword evidence="1" id="KW-1133">Transmembrane helix</keyword>
<dbReference type="EMBL" id="BK014701">
    <property type="protein sequence ID" value="DAD68429.1"/>
    <property type="molecule type" value="Genomic_DNA"/>
</dbReference>
<keyword evidence="1" id="KW-0472">Membrane</keyword>
<protein>
    <submittedName>
        <fullName evidence="2">Uncharacterized protein</fullName>
    </submittedName>
</protein>
<name>A0A8S5LEH1_9CAUD</name>
<organism evidence="2">
    <name type="scientific">Siphoviridae sp. ctTic26</name>
    <dbReference type="NCBI Taxonomy" id="2823583"/>
    <lineage>
        <taxon>Viruses</taxon>
        <taxon>Duplodnaviria</taxon>
        <taxon>Heunggongvirae</taxon>
        <taxon>Uroviricota</taxon>
        <taxon>Caudoviricetes</taxon>
    </lineage>
</organism>